<gene>
    <name evidence="9" type="ORF">JNE38_15490</name>
</gene>
<keyword evidence="4" id="KW-0309">Germination</keyword>
<feature type="transmembrane region" description="Helical" evidence="8">
    <location>
        <begin position="274"/>
        <end position="296"/>
    </location>
</feature>
<dbReference type="Pfam" id="PF03845">
    <property type="entry name" value="Spore_permease"/>
    <property type="match status" value="1"/>
</dbReference>
<keyword evidence="5 8" id="KW-0812">Transmembrane</keyword>
<dbReference type="Proteomes" id="UP000596248">
    <property type="component" value="Chromosome"/>
</dbReference>
<comment type="subcellular location">
    <subcellularLocation>
        <location evidence="1">Membrane</location>
        <topology evidence="1">Multi-pass membrane protein</topology>
    </subcellularLocation>
</comment>
<comment type="similarity">
    <text evidence="2">Belongs to the amino acid-polyamine-organocation (APC) superfamily. Spore germination protein (SGP) (TC 2.A.3.9) family.</text>
</comment>
<keyword evidence="6 8" id="KW-1133">Transmembrane helix</keyword>
<keyword evidence="3" id="KW-0813">Transport</keyword>
<dbReference type="InterPro" id="IPR004761">
    <property type="entry name" value="Spore_GerAB"/>
</dbReference>
<evidence type="ECO:0000256" key="5">
    <source>
        <dbReference type="ARBA" id="ARBA00022692"/>
    </source>
</evidence>
<dbReference type="NCBIfam" id="TIGR00912">
    <property type="entry name" value="2A0309"/>
    <property type="match status" value="1"/>
</dbReference>
<evidence type="ECO:0000313" key="9">
    <source>
        <dbReference type="EMBL" id="QRG70384.1"/>
    </source>
</evidence>
<dbReference type="PANTHER" id="PTHR34975:SF2">
    <property type="entry name" value="SPORE GERMINATION PROTEIN A2"/>
    <property type="match status" value="1"/>
</dbReference>
<feature type="transmembrane region" description="Helical" evidence="8">
    <location>
        <begin position="330"/>
        <end position="355"/>
    </location>
</feature>
<feature type="transmembrane region" description="Helical" evidence="8">
    <location>
        <begin position="82"/>
        <end position="101"/>
    </location>
</feature>
<keyword evidence="10" id="KW-1185">Reference proteome</keyword>
<feature type="transmembrane region" description="Helical" evidence="8">
    <location>
        <begin position="221"/>
        <end position="241"/>
    </location>
</feature>
<evidence type="ECO:0000256" key="1">
    <source>
        <dbReference type="ARBA" id="ARBA00004141"/>
    </source>
</evidence>
<protein>
    <submittedName>
        <fullName evidence="9">Endospore germination permease</fullName>
    </submittedName>
</protein>
<dbReference type="EMBL" id="CP069127">
    <property type="protein sequence ID" value="QRG70384.1"/>
    <property type="molecule type" value="Genomic_DNA"/>
</dbReference>
<evidence type="ECO:0000256" key="7">
    <source>
        <dbReference type="ARBA" id="ARBA00023136"/>
    </source>
</evidence>
<keyword evidence="7 8" id="KW-0472">Membrane</keyword>
<evidence type="ECO:0000256" key="6">
    <source>
        <dbReference type="ARBA" id="ARBA00022989"/>
    </source>
</evidence>
<evidence type="ECO:0000256" key="4">
    <source>
        <dbReference type="ARBA" id="ARBA00022544"/>
    </source>
</evidence>
<feature type="transmembrane region" description="Helical" evidence="8">
    <location>
        <begin position="12"/>
        <end position="30"/>
    </location>
</feature>
<evidence type="ECO:0000256" key="8">
    <source>
        <dbReference type="SAM" id="Phobius"/>
    </source>
</evidence>
<dbReference type="RefSeq" id="WP_203357357.1">
    <property type="nucleotide sequence ID" value="NZ_CP069127.1"/>
</dbReference>
<evidence type="ECO:0000313" key="10">
    <source>
        <dbReference type="Proteomes" id="UP000596248"/>
    </source>
</evidence>
<name>A0ABX7FX64_BRECH</name>
<feature type="transmembrane region" description="Helical" evidence="8">
    <location>
        <begin position="146"/>
        <end position="165"/>
    </location>
</feature>
<feature type="transmembrane region" description="Helical" evidence="8">
    <location>
        <begin position="308"/>
        <end position="324"/>
    </location>
</feature>
<evidence type="ECO:0000256" key="3">
    <source>
        <dbReference type="ARBA" id="ARBA00022448"/>
    </source>
</evidence>
<proteinExistence type="inferred from homology"/>
<evidence type="ECO:0000256" key="2">
    <source>
        <dbReference type="ARBA" id="ARBA00007998"/>
    </source>
</evidence>
<feature type="transmembrane region" description="Helical" evidence="8">
    <location>
        <begin position="121"/>
        <end position="139"/>
    </location>
</feature>
<accession>A0ABX7FX64</accession>
<sequence length="365" mass="41349">MDNEQGKVTQSQIYMLFTQYLFTTVLGFRLSTMVTEAGYSTWISLCLGAICGFVITYLSFRLAIKRPTASFAVYGKFIVGRWLHYPLIAIMIFTSLLSGAFVLRELQDFLVEVYLPETPDWAVATLISICIAYAVRSGVQTIFRCAQGIFFLSVFGMLMIPLFVVRDMNFQMTIAFFQHFQQDNIGNASYITTALFGEMSFILFLIPYFAQPQKTIRSLGWALISSLFIILTSLISTLLVFGPHLTADLIYPELELIRFIRAGSFLENLDPVLIAVWLTSLFIKISLFLYIAVIALTHSFSLHDHKPFTLSMTAIMVGLSLFMARSKMELAHLTIHGMVSLLILAEIIPVLYYVADWVRASWAKR</sequence>
<dbReference type="PANTHER" id="PTHR34975">
    <property type="entry name" value="SPORE GERMINATION PROTEIN A2"/>
    <property type="match status" value="1"/>
</dbReference>
<feature type="transmembrane region" description="Helical" evidence="8">
    <location>
        <begin position="42"/>
        <end position="62"/>
    </location>
</feature>
<reference evidence="9 10" key="1">
    <citation type="submission" date="2021-01" db="EMBL/GenBank/DDBJ databases">
        <title>Identification of strong promoters based on the transcriptome of Brevibacillus choshinensis.</title>
        <authorList>
            <person name="Yao D."/>
            <person name="Zhang K."/>
            <person name="Wu J."/>
        </authorList>
    </citation>
    <scope>NUCLEOTIDE SEQUENCE [LARGE SCALE GENOMIC DNA]</scope>
    <source>
        <strain evidence="9 10">HPD31-SP3</strain>
    </source>
</reference>
<feature type="transmembrane region" description="Helical" evidence="8">
    <location>
        <begin position="185"/>
        <end position="209"/>
    </location>
</feature>
<organism evidence="9 10">
    <name type="scientific">Brevibacillus choshinensis</name>
    <dbReference type="NCBI Taxonomy" id="54911"/>
    <lineage>
        <taxon>Bacteria</taxon>
        <taxon>Bacillati</taxon>
        <taxon>Bacillota</taxon>
        <taxon>Bacilli</taxon>
        <taxon>Bacillales</taxon>
        <taxon>Paenibacillaceae</taxon>
        <taxon>Brevibacillus</taxon>
    </lineage>
</organism>